<accession>A0A804HVZ8</accession>
<organism evidence="1 2">
    <name type="scientific">Musa acuminata subsp. malaccensis</name>
    <name type="common">Wild banana</name>
    <name type="synonym">Musa malaccensis</name>
    <dbReference type="NCBI Taxonomy" id="214687"/>
    <lineage>
        <taxon>Eukaryota</taxon>
        <taxon>Viridiplantae</taxon>
        <taxon>Streptophyta</taxon>
        <taxon>Embryophyta</taxon>
        <taxon>Tracheophyta</taxon>
        <taxon>Spermatophyta</taxon>
        <taxon>Magnoliopsida</taxon>
        <taxon>Liliopsida</taxon>
        <taxon>Zingiberales</taxon>
        <taxon>Musaceae</taxon>
        <taxon>Musa</taxon>
    </lineage>
</organism>
<dbReference type="InParanoid" id="A0A804HVZ8"/>
<keyword evidence="2" id="KW-1185">Reference proteome</keyword>
<dbReference type="Proteomes" id="UP000012960">
    <property type="component" value="Unplaced"/>
</dbReference>
<evidence type="ECO:0000313" key="1">
    <source>
        <dbReference type="EnsemblPlants" id="Ma01_p19300.1"/>
    </source>
</evidence>
<evidence type="ECO:0000313" key="2">
    <source>
        <dbReference type="Proteomes" id="UP000012960"/>
    </source>
</evidence>
<dbReference type="EnsemblPlants" id="Ma01_t19300.1">
    <property type="protein sequence ID" value="Ma01_p19300.1"/>
    <property type="gene ID" value="Ma01_g19300"/>
</dbReference>
<proteinExistence type="predicted"/>
<sequence length="13" mass="1449">MPSLCALKQLMTL</sequence>
<name>A0A804HVZ8_MUSAM</name>
<reference evidence="1" key="1">
    <citation type="submission" date="2021-05" db="UniProtKB">
        <authorList>
            <consortium name="EnsemblPlants"/>
        </authorList>
    </citation>
    <scope>IDENTIFICATION</scope>
    <source>
        <strain evidence="1">subsp. malaccensis</strain>
    </source>
</reference>
<dbReference type="Gramene" id="Ma01_t19300.1">
    <property type="protein sequence ID" value="Ma01_p19300.1"/>
    <property type="gene ID" value="Ma01_g19300"/>
</dbReference>
<protein>
    <submittedName>
        <fullName evidence="1">Uncharacterized protein</fullName>
    </submittedName>
</protein>